<proteinExistence type="predicted"/>
<dbReference type="EMBL" id="GBXM01041172">
    <property type="protein sequence ID" value="JAH67405.1"/>
    <property type="molecule type" value="Transcribed_RNA"/>
</dbReference>
<dbReference type="EMBL" id="GBXM01034962">
    <property type="protein sequence ID" value="JAH73615.1"/>
    <property type="molecule type" value="Transcribed_RNA"/>
</dbReference>
<reference evidence="1" key="1">
    <citation type="submission" date="2014-11" db="EMBL/GenBank/DDBJ databases">
        <authorList>
            <person name="Amaro Gonzalez C."/>
        </authorList>
    </citation>
    <scope>NUCLEOTIDE SEQUENCE</scope>
</reference>
<organism evidence="1">
    <name type="scientific">Anguilla anguilla</name>
    <name type="common">European freshwater eel</name>
    <name type="synonym">Muraena anguilla</name>
    <dbReference type="NCBI Taxonomy" id="7936"/>
    <lineage>
        <taxon>Eukaryota</taxon>
        <taxon>Metazoa</taxon>
        <taxon>Chordata</taxon>
        <taxon>Craniata</taxon>
        <taxon>Vertebrata</taxon>
        <taxon>Euteleostomi</taxon>
        <taxon>Actinopterygii</taxon>
        <taxon>Neopterygii</taxon>
        <taxon>Teleostei</taxon>
        <taxon>Anguilliformes</taxon>
        <taxon>Anguillidae</taxon>
        <taxon>Anguilla</taxon>
    </lineage>
</organism>
<sequence length="18" mass="2341">MLYRCDWLFYLPCSKFRV</sequence>
<name>A0A0E9UP52_ANGAN</name>
<dbReference type="EMBL" id="GBXM01041036">
    <property type="protein sequence ID" value="JAH67541.1"/>
    <property type="molecule type" value="Transcribed_RNA"/>
</dbReference>
<reference evidence="1" key="2">
    <citation type="journal article" date="2015" name="Fish Shellfish Immunol.">
        <title>Early steps in the European eel (Anguilla anguilla)-Vibrio vulnificus interaction in the gills: Role of the RtxA13 toxin.</title>
        <authorList>
            <person name="Callol A."/>
            <person name="Pajuelo D."/>
            <person name="Ebbesson L."/>
            <person name="Teles M."/>
            <person name="MacKenzie S."/>
            <person name="Amaro C."/>
        </authorList>
    </citation>
    <scope>NUCLEOTIDE SEQUENCE</scope>
</reference>
<dbReference type="AlphaFoldDB" id="A0A0E9UP52"/>
<evidence type="ECO:0000313" key="1">
    <source>
        <dbReference type="EMBL" id="JAH67541.1"/>
    </source>
</evidence>
<protein>
    <submittedName>
        <fullName evidence="1">Uncharacterized protein</fullName>
    </submittedName>
</protein>
<accession>A0A0E9UP52</accession>